<evidence type="ECO:0000256" key="1">
    <source>
        <dbReference type="SAM" id="MobiDB-lite"/>
    </source>
</evidence>
<dbReference type="EMBL" id="HBFX01020814">
    <property type="protein sequence ID" value="CAD8958106.1"/>
    <property type="molecule type" value="Transcribed_RNA"/>
</dbReference>
<evidence type="ECO:0000313" key="3">
    <source>
        <dbReference type="EMBL" id="CAD8958106.1"/>
    </source>
</evidence>
<feature type="region of interest" description="Disordered" evidence="1">
    <location>
        <begin position="308"/>
        <end position="333"/>
    </location>
</feature>
<accession>A0A6U2DX59</accession>
<evidence type="ECO:0008006" key="4">
    <source>
        <dbReference type="Google" id="ProtNLM"/>
    </source>
</evidence>
<keyword evidence="2" id="KW-0732">Signal</keyword>
<sequence length="333" mass="37557">MGRFHVVLLAACICVALSPPVWAKKGGGKARKEVDEASDGCRACKRVVMSLDRTVLPKFEQIFKGKKGSKMYMGSLSIYMQEELANICTFDIIHYQKNLRKECESMLDDHEDDMLVVLTAHARESMGEEKFLKGMCVEAAKRCPKHVNSTASEAPKSKRELKTQRPPKETDQGPLRRIVAETWVDEVMGHDRDVVTLMYSTQDDKTKNVIEALKGAADLLLQCSTVRFGIVNLQLNELPPPHGNYVEGVDGIAMWKGSEDASTEDKIPVFWKRDWREDGASAFDILDFVFRSVGRKDSHACIHKVSNEQDEESLRELQQPGVWKGEDNPQEEL</sequence>
<evidence type="ECO:0000256" key="2">
    <source>
        <dbReference type="SAM" id="SignalP"/>
    </source>
</evidence>
<reference evidence="3" key="1">
    <citation type="submission" date="2021-01" db="EMBL/GenBank/DDBJ databases">
        <authorList>
            <person name="Corre E."/>
            <person name="Pelletier E."/>
            <person name="Niang G."/>
            <person name="Scheremetjew M."/>
            <person name="Finn R."/>
            <person name="Kale V."/>
            <person name="Holt S."/>
            <person name="Cochrane G."/>
            <person name="Meng A."/>
            <person name="Brown T."/>
            <person name="Cohen L."/>
        </authorList>
    </citation>
    <scope>NUCLEOTIDE SEQUENCE</scope>
    <source>
        <strain evidence="3">CCMP644</strain>
    </source>
</reference>
<feature type="chain" id="PRO_5030159943" description="Saposin B-type domain-containing protein" evidence="2">
    <location>
        <begin position="24"/>
        <end position="333"/>
    </location>
</feature>
<organism evidence="3">
    <name type="scientific">Hemiselmis andersenii</name>
    <name type="common">Cryptophyte alga</name>
    <dbReference type="NCBI Taxonomy" id="464988"/>
    <lineage>
        <taxon>Eukaryota</taxon>
        <taxon>Cryptophyceae</taxon>
        <taxon>Cryptomonadales</taxon>
        <taxon>Hemiselmidaceae</taxon>
        <taxon>Hemiselmis</taxon>
    </lineage>
</organism>
<feature type="region of interest" description="Disordered" evidence="1">
    <location>
        <begin position="147"/>
        <end position="174"/>
    </location>
</feature>
<proteinExistence type="predicted"/>
<gene>
    <name evidence="3" type="ORF">HAND00432_LOCUS12645</name>
</gene>
<feature type="signal peptide" evidence="2">
    <location>
        <begin position="1"/>
        <end position="23"/>
    </location>
</feature>
<dbReference type="AlphaFoldDB" id="A0A6U2DX59"/>
<protein>
    <recommendedName>
        <fullName evidence="4">Saposin B-type domain-containing protein</fullName>
    </recommendedName>
</protein>
<feature type="compositionally biased region" description="Basic and acidic residues" evidence="1">
    <location>
        <begin position="155"/>
        <end position="171"/>
    </location>
</feature>
<name>A0A6U2DX59_HEMAN</name>